<dbReference type="InterPro" id="IPR024399">
    <property type="entry name" value="DUF2628"/>
</dbReference>
<proteinExistence type="predicted"/>
<keyword evidence="1" id="KW-0812">Transmembrane</keyword>
<name>A0A417YY52_9BACI</name>
<organism evidence="2 3">
    <name type="scientific">Neobacillus notoginsengisoli</name>
    <dbReference type="NCBI Taxonomy" id="1578198"/>
    <lineage>
        <taxon>Bacteria</taxon>
        <taxon>Bacillati</taxon>
        <taxon>Bacillota</taxon>
        <taxon>Bacilli</taxon>
        <taxon>Bacillales</taxon>
        <taxon>Bacillaceae</taxon>
        <taxon>Neobacillus</taxon>
    </lineage>
</organism>
<evidence type="ECO:0000313" key="3">
    <source>
        <dbReference type="Proteomes" id="UP000284416"/>
    </source>
</evidence>
<sequence length="283" mass="32656">MYCVRCGNQAGREDKFCQACGHQLNKDTASEGEPLSEQEMEEAFVGGEYGYYREKWEMRGNSFNWAAFLVGPFWFGYRKMYLVVLLYSVFLLFWDFLFENESEPASFFLQIPLYILMGFMANRIYRWHARKKIQKVVLLPLSNEQKRIWLKQKGGTSWLGVLAAAGILFSFGILSYILMTAGVDKILVVKDGFFYDYPTMTVGEGLENFFSEADWMFVEDNSPNDVIRFKGLGEYNSEEVDVVIDFILTDESFEIHLAKVDGKNLSDSEIDELLDDVFTTNGF</sequence>
<gene>
    <name evidence="2" type="ORF">D1B31_03760</name>
</gene>
<reference evidence="2 3" key="1">
    <citation type="journal article" date="2017" name="Int. J. Syst. Evol. Microbiol.">
        <title>Bacillus notoginsengisoli sp. nov., a novel bacterium isolated from the rhizosphere of Panax notoginseng.</title>
        <authorList>
            <person name="Zhang M.Y."/>
            <person name="Cheng J."/>
            <person name="Cai Y."/>
            <person name="Zhang T.Y."/>
            <person name="Wu Y.Y."/>
            <person name="Manikprabhu D."/>
            <person name="Li W.J."/>
            <person name="Zhang Y.X."/>
        </authorList>
    </citation>
    <scope>NUCLEOTIDE SEQUENCE [LARGE SCALE GENOMIC DNA]</scope>
    <source>
        <strain evidence="2 3">JCM 30743</strain>
    </source>
</reference>
<dbReference type="RefSeq" id="WP_118919409.1">
    <property type="nucleotide sequence ID" value="NZ_QWEG01000002.1"/>
</dbReference>
<dbReference type="Pfam" id="PF10947">
    <property type="entry name" value="DUF2628"/>
    <property type="match status" value="1"/>
</dbReference>
<keyword evidence="3" id="KW-1185">Reference proteome</keyword>
<feature type="transmembrane region" description="Helical" evidence="1">
    <location>
        <begin position="104"/>
        <end position="125"/>
    </location>
</feature>
<evidence type="ECO:0000313" key="2">
    <source>
        <dbReference type="EMBL" id="RHW42712.1"/>
    </source>
</evidence>
<accession>A0A417YY52</accession>
<dbReference type="OrthoDB" id="6691119at2"/>
<protein>
    <submittedName>
        <fullName evidence="2">DUF2628 domain-containing protein</fullName>
    </submittedName>
</protein>
<keyword evidence="1" id="KW-1133">Transmembrane helix</keyword>
<dbReference type="Proteomes" id="UP000284416">
    <property type="component" value="Unassembled WGS sequence"/>
</dbReference>
<keyword evidence="1" id="KW-0472">Membrane</keyword>
<feature type="transmembrane region" description="Helical" evidence="1">
    <location>
        <begin position="80"/>
        <end position="98"/>
    </location>
</feature>
<dbReference type="EMBL" id="QWEG01000002">
    <property type="protein sequence ID" value="RHW42712.1"/>
    <property type="molecule type" value="Genomic_DNA"/>
</dbReference>
<feature type="transmembrane region" description="Helical" evidence="1">
    <location>
        <begin position="156"/>
        <end position="179"/>
    </location>
</feature>
<comment type="caution">
    <text evidence="2">The sequence shown here is derived from an EMBL/GenBank/DDBJ whole genome shotgun (WGS) entry which is preliminary data.</text>
</comment>
<evidence type="ECO:0000256" key="1">
    <source>
        <dbReference type="SAM" id="Phobius"/>
    </source>
</evidence>
<dbReference type="AlphaFoldDB" id="A0A417YY52"/>